<evidence type="ECO:0000256" key="2">
    <source>
        <dbReference type="RuleBase" id="RU362080"/>
    </source>
</evidence>
<dbReference type="Proteomes" id="UP000575083">
    <property type="component" value="Unassembled WGS sequence"/>
</dbReference>
<evidence type="ECO:0000313" key="4">
    <source>
        <dbReference type="EMBL" id="MBB6561794.1"/>
    </source>
</evidence>
<accession>A0A7X0UBB8</accession>
<evidence type="ECO:0000256" key="3">
    <source>
        <dbReference type="SAM" id="MobiDB-lite"/>
    </source>
</evidence>
<sequence length="98" mass="10797">MQSVGIYEAKSRFSALIELVEQGEEVRITRHGKEVVRMLPVRRRPVITDEQIARELGQIDALHATVRPVVGANPPDTLRAAGEATATDTLRRKGRAVA</sequence>
<feature type="region of interest" description="Disordered" evidence="3">
    <location>
        <begin position="73"/>
        <end position="98"/>
    </location>
</feature>
<dbReference type="NCBIfam" id="TIGR01552">
    <property type="entry name" value="phd_fam"/>
    <property type="match status" value="1"/>
</dbReference>
<organism evidence="4 5">
    <name type="scientific">Acidovorax soli</name>
    <dbReference type="NCBI Taxonomy" id="592050"/>
    <lineage>
        <taxon>Bacteria</taxon>
        <taxon>Pseudomonadati</taxon>
        <taxon>Pseudomonadota</taxon>
        <taxon>Betaproteobacteria</taxon>
        <taxon>Burkholderiales</taxon>
        <taxon>Comamonadaceae</taxon>
        <taxon>Acidovorax</taxon>
    </lineage>
</organism>
<evidence type="ECO:0000313" key="5">
    <source>
        <dbReference type="Proteomes" id="UP000575083"/>
    </source>
</evidence>
<comment type="similarity">
    <text evidence="1 2">Belongs to the phD/YefM antitoxin family.</text>
</comment>
<dbReference type="SUPFAM" id="SSF143120">
    <property type="entry name" value="YefM-like"/>
    <property type="match status" value="1"/>
</dbReference>
<dbReference type="InterPro" id="IPR006442">
    <property type="entry name" value="Antitoxin_Phd/YefM"/>
</dbReference>
<dbReference type="InterPro" id="IPR036165">
    <property type="entry name" value="YefM-like_sf"/>
</dbReference>
<dbReference type="RefSeq" id="WP_184861161.1">
    <property type="nucleotide sequence ID" value="NZ_JACHLK010000009.1"/>
</dbReference>
<proteinExistence type="inferred from homology"/>
<evidence type="ECO:0000256" key="1">
    <source>
        <dbReference type="ARBA" id="ARBA00009981"/>
    </source>
</evidence>
<dbReference type="Pfam" id="PF02604">
    <property type="entry name" value="PhdYeFM_antitox"/>
    <property type="match status" value="1"/>
</dbReference>
<protein>
    <recommendedName>
        <fullName evidence="2">Antitoxin</fullName>
    </recommendedName>
</protein>
<dbReference type="AlphaFoldDB" id="A0A7X0UBB8"/>
<comment type="caution">
    <text evidence="4">The sequence shown here is derived from an EMBL/GenBank/DDBJ whole genome shotgun (WGS) entry which is preliminary data.</text>
</comment>
<dbReference type="Gene3D" id="3.40.1620.10">
    <property type="entry name" value="YefM-like domain"/>
    <property type="match status" value="1"/>
</dbReference>
<reference evidence="4 5" key="1">
    <citation type="submission" date="2020-08" db="EMBL/GenBank/DDBJ databases">
        <title>Functional genomics of gut bacteria from endangered species of beetles.</title>
        <authorList>
            <person name="Carlos-Shanley C."/>
        </authorList>
    </citation>
    <scope>NUCLEOTIDE SEQUENCE [LARGE SCALE GENOMIC DNA]</scope>
    <source>
        <strain evidence="4 5">S00198</strain>
    </source>
</reference>
<name>A0A7X0UBB8_9BURK</name>
<gene>
    <name evidence="4" type="ORF">HNP48_004488</name>
</gene>
<comment type="function">
    <text evidence="2">Antitoxin component of a type II toxin-antitoxin (TA) system.</text>
</comment>
<keyword evidence="5" id="KW-1185">Reference proteome</keyword>
<dbReference type="EMBL" id="JACHLK010000009">
    <property type="protein sequence ID" value="MBB6561794.1"/>
    <property type="molecule type" value="Genomic_DNA"/>
</dbReference>